<evidence type="ECO:0000313" key="2">
    <source>
        <dbReference type="EMBL" id="RRT80869.1"/>
    </source>
</evidence>
<evidence type="ECO:0000256" key="1">
    <source>
        <dbReference type="SAM" id="MobiDB-lite"/>
    </source>
</evidence>
<comment type="caution">
    <text evidence="2">The sequence shown here is derived from an EMBL/GenBank/DDBJ whole genome shotgun (WGS) entry which is preliminary data.</text>
</comment>
<feature type="non-terminal residue" evidence="2">
    <location>
        <position position="1"/>
    </location>
</feature>
<evidence type="ECO:0000313" key="3">
    <source>
        <dbReference type="Proteomes" id="UP000287651"/>
    </source>
</evidence>
<dbReference type="AlphaFoldDB" id="A0A427AX85"/>
<dbReference type="EMBL" id="AMZH03001042">
    <property type="protein sequence ID" value="RRT80869.1"/>
    <property type="molecule type" value="Genomic_DNA"/>
</dbReference>
<protein>
    <submittedName>
        <fullName evidence="2">Uncharacterized protein</fullName>
    </submittedName>
</protein>
<proteinExistence type="predicted"/>
<organism evidence="2 3">
    <name type="scientific">Ensete ventricosum</name>
    <name type="common">Abyssinian banana</name>
    <name type="synonym">Musa ensete</name>
    <dbReference type="NCBI Taxonomy" id="4639"/>
    <lineage>
        <taxon>Eukaryota</taxon>
        <taxon>Viridiplantae</taxon>
        <taxon>Streptophyta</taxon>
        <taxon>Embryophyta</taxon>
        <taxon>Tracheophyta</taxon>
        <taxon>Spermatophyta</taxon>
        <taxon>Magnoliopsida</taxon>
        <taxon>Liliopsida</taxon>
        <taxon>Zingiberales</taxon>
        <taxon>Musaceae</taxon>
        <taxon>Ensete</taxon>
    </lineage>
</organism>
<accession>A0A427AX85</accession>
<reference evidence="2 3" key="1">
    <citation type="journal article" date="2014" name="Agronomy (Basel)">
        <title>A Draft Genome Sequence for Ensete ventricosum, the Drought-Tolerant Tree Against Hunger.</title>
        <authorList>
            <person name="Harrison J."/>
            <person name="Moore K.A."/>
            <person name="Paszkiewicz K."/>
            <person name="Jones T."/>
            <person name="Grant M."/>
            <person name="Ambacheew D."/>
            <person name="Muzemil S."/>
            <person name="Studholme D.J."/>
        </authorList>
    </citation>
    <scope>NUCLEOTIDE SEQUENCE [LARGE SCALE GENOMIC DNA]</scope>
</reference>
<gene>
    <name evidence="2" type="ORF">B296_00023069</name>
</gene>
<sequence length="201" mass="22073">NRSEVVKGYVENPFIAVQIIDGEGEGEDNDDEEETLERHGWVFGEEEEVARTFFGSELSYAPPPPRPGHVTAAVESNSGTIEQLRAWLLSAVQTYQMLSFMWALAAGLHHPPTAGGESNVGNREPSEQPMVGAQRTLLANDGSSPPRSWQNMCRCMPQSSPFSASFGTVACSRQHISQGIFSFSGPSKKKENEEKTEEKKD</sequence>
<feature type="compositionally biased region" description="Basic and acidic residues" evidence="1">
    <location>
        <begin position="188"/>
        <end position="201"/>
    </location>
</feature>
<feature type="region of interest" description="Disordered" evidence="1">
    <location>
        <begin position="180"/>
        <end position="201"/>
    </location>
</feature>
<name>A0A427AX85_ENSVE</name>
<dbReference type="Proteomes" id="UP000287651">
    <property type="component" value="Unassembled WGS sequence"/>
</dbReference>